<dbReference type="OrthoDB" id="441812at2759"/>
<name>A0A814GFR1_9BILA</name>
<dbReference type="Pfam" id="PF09273">
    <property type="entry name" value="Rubis-subs-bind"/>
    <property type="match status" value="1"/>
</dbReference>
<evidence type="ECO:0000313" key="2">
    <source>
        <dbReference type="EMBL" id="CAF0995777.1"/>
    </source>
</evidence>
<dbReference type="InterPro" id="IPR036464">
    <property type="entry name" value="Rubisco_LSMT_subst-bd_sf"/>
</dbReference>
<protein>
    <recommendedName>
        <fullName evidence="1">Rubisco LSMT substrate-binding domain-containing protein</fullName>
    </recommendedName>
</protein>
<evidence type="ECO:0000313" key="3">
    <source>
        <dbReference type="Proteomes" id="UP000663891"/>
    </source>
</evidence>
<sequence length="135" mass="15850">MDSNDTYEMEMKKILLFNLNEDLFLDHELKISENEPIISENLLASLRLIVMTNEELEQYNLSNLDELFSSIVNIDNKQRALNKLLEILNNIKEVQFTTTLEESLNRVQSNQLNDDERYSLIYLIGQKQIIENACH</sequence>
<dbReference type="InterPro" id="IPR015353">
    <property type="entry name" value="Rubisco_LSMT_subst-bd"/>
</dbReference>
<dbReference type="AlphaFoldDB" id="A0A814GFR1"/>
<dbReference type="Gene3D" id="3.90.1420.10">
    <property type="entry name" value="Rubisco LSMT, substrate-binding domain"/>
    <property type="match status" value="1"/>
</dbReference>
<proteinExistence type="predicted"/>
<evidence type="ECO:0000259" key="1">
    <source>
        <dbReference type="Pfam" id="PF09273"/>
    </source>
</evidence>
<organism evidence="2 3">
    <name type="scientific">Adineta steineri</name>
    <dbReference type="NCBI Taxonomy" id="433720"/>
    <lineage>
        <taxon>Eukaryota</taxon>
        <taxon>Metazoa</taxon>
        <taxon>Spiralia</taxon>
        <taxon>Gnathifera</taxon>
        <taxon>Rotifera</taxon>
        <taxon>Eurotatoria</taxon>
        <taxon>Bdelloidea</taxon>
        <taxon>Adinetida</taxon>
        <taxon>Adinetidae</taxon>
        <taxon>Adineta</taxon>
    </lineage>
</organism>
<comment type="caution">
    <text evidence="2">The sequence shown here is derived from an EMBL/GenBank/DDBJ whole genome shotgun (WGS) entry which is preliminary data.</text>
</comment>
<reference evidence="2" key="1">
    <citation type="submission" date="2021-02" db="EMBL/GenBank/DDBJ databases">
        <authorList>
            <person name="Nowell W R."/>
        </authorList>
    </citation>
    <scope>NUCLEOTIDE SEQUENCE</scope>
</reference>
<dbReference type="EMBL" id="CAJNON010000121">
    <property type="protein sequence ID" value="CAF0995777.1"/>
    <property type="molecule type" value="Genomic_DNA"/>
</dbReference>
<accession>A0A814GFR1</accession>
<feature type="domain" description="Rubisco LSMT substrate-binding" evidence="1">
    <location>
        <begin position="17"/>
        <end position="130"/>
    </location>
</feature>
<gene>
    <name evidence="2" type="ORF">VCS650_LOCUS14451</name>
</gene>
<dbReference type="SUPFAM" id="SSF81822">
    <property type="entry name" value="RuBisCo LSMT C-terminal, substrate-binding domain"/>
    <property type="match status" value="1"/>
</dbReference>
<dbReference type="Proteomes" id="UP000663891">
    <property type="component" value="Unassembled WGS sequence"/>
</dbReference>